<organism evidence="1 2">
    <name type="scientific">Rhodanobacter terrae</name>
    <dbReference type="NCBI Taxonomy" id="418647"/>
    <lineage>
        <taxon>Bacteria</taxon>
        <taxon>Pseudomonadati</taxon>
        <taxon>Pseudomonadota</taxon>
        <taxon>Gammaproteobacteria</taxon>
        <taxon>Lysobacterales</taxon>
        <taxon>Rhodanobacteraceae</taxon>
        <taxon>Rhodanobacter</taxon>
    </lineage>
</organism>
<name>A0ABW0T3S6_9GAMM</name>
<protein>
    <submittedName>
        <fullName evidence="1">Uncharacterized protein</fullName>
    </submittedName>
</protein>
<accession>A0ABW0T3S6</accession>
<keyword evidence="2" id="KW-1185">Reference proteome</keyword>
<sequence length="96" mass="10692">MSSNNAKKAIVVLDDDMINNAIAAIEATDPSPKELEDKRLAKLIPGIRMALDRGDSEESVRFRLKSVMPSLHYSKIKKLFEAAKSFNSEQVQSEDV</sequence>
<comment type="caution">
    <text evidence="1">The sequence shown here is derived from an EMBL/GenBank/DDBJ whole genome shotgun (WGS) entry which is preliminary data.</text>
</comment>
<evidence type="ECO:0000313" key="1">
    <source>
        <dbReference type="EMBL" id="MFC5583266.1"/>
    </source>
</evidence>
<evidence type="ECO:0000313" key="2">
    <source>
        <dbReference type="Proteomes" id="UP001596111"/>
    </source>
</evidence>
<dbReference type="EMBL" id="JBHSNG010000041">
    <property type="protein sequence ID" value="MFC5583266.1"/>
    <property type="molecule type" value="Genomic_DNA"/>
</dbReference>
<reference evidence="2" key="1">
    <citation type="journal article" date="2019" name="Int. J. Syst. Evol. Microbiol.">
        <title>The Global Catalogue of Microorganisms (GCM) 10K type strain sequencing project: providing services to taxonomists for standard genome sequencing and annotation.</title>
        <authorList>
            <consortium name="The Broad Institute Genomics Platform"/>
            <consortium name="The Broad Institute Genome Sequencing Center for Infectious Disease"/>
            <person name="Wu L."/>
            <person name="Ma J."/>
        </authorList>
    </citation>
    <scope>NUCLEOTIDE SEQUENCE [LARGE SCALE GENOMIC DNA]</scope>
    <source>
        <strain evidence="2">CGMCC 1.13587</strain>
    </source>
</reference>
<dbReference type="RefSeq" id="WP_377330133.1">
    <property type="nucleotide sequence ID" value="NZ_JBHSNG010000041.1"/>
</dbReference>
<proteinExistence type="predicted"/>
<dbReference type="Proteomes" id="UP001596111">
    <property type="component" value="Unassembled WGS sequence"/>
</dbReference>
<gene>
    <name evidence="1" type="ORF">ACFPPB_19315</name>
</gene>